<organism evidence="2 3">
    <name type="scientific">Punica granatum</name>
    <name type="common">Pomegranate</name>
    <dbReference type="NCBI Taxonomy" id="22663"/>
    <lineage>
        <taxon>Eukaryota</taxon>
        <taxon>Viridiplantae</taxon>
        <taxon>Streptophyta</taxon>
        <taxon>Embryophyta</taxon>
        <taxon>Tracheophyta</taxon>
        <taxon>Spermatophyta</taxon>
        <taxon>Magnoliopsida</taxon>
        <taxon>eudicotyledons</taxon>
        <taxon>Gunneridae</taxon>
        <taxon>Pentapetalae</taxon>
        <taxon>rosids</taxon>
        <taxon>malvids</taxon>
        <taxon>Myrtales</taxon>
        <taxon>Lythraceae</taxon>
        <taxon>Punica</taxon>
    </lineage>
</organism>
<keyword evidence="3" id="KW-1185">Reference proteome</keyword>
<comment type="caution">
    <text evidence="2">The sequence shown here is derived from an EMBL/GenBank/DDBJ whole genome shotgun (WGS) entry which is preliminary data.</text>
</comment>
<evidence type="ECO:0000313" key="2">
    <source>
        <dbReference type="EMBL" id="PKI51417.1"/>
    </source>
</evidence>
<feature type="region of interest" description="Disordered" evidence="1">
    <location>
        <begin position="55"/>
        <end position="178"/>
    </location>
</feature>
<dbReference type="AlphaFoldDB" id="A0A2I0J5C2"/>
<accession>A0A2I0J5C2</accession>
<name>A0A2I0J5C2_PUNGR</name>
<dbReference type="Proteomes" id="UP000233551">
    <property type="component" value="Unassembled WGS sequence"/>
</dbReference>
<feature type="compositionally biased region" description="Basic residues" evidence="1">
    <location>
        <begin position="108"/>
        <end position="118"/>
    </location>
</feature>
<dbReference type="EMBL" id="PGOL01002009">
    <property type="protein sequence ID" value="PKI51417.1"/>
    <property type="molecule type" value="Genomic_DNA"/>
</dbReference>
<evidence type="ECO:0000313" key="3">
    <source>
        <dbReference type="Proteomes" id="UP000233551"/>
    </source>
</evidence>
<sequence>MEYTKAMHLEDLNFVIYFWELSERLGQGRAALTGCPGPPVFNFFFLKRRFGQFGQAGQGPGSARRLPAIPAGPERPNRGPRLTTAKCRRRPELPPASIPAVVAASRDKNRRPQPRRRRCPEPGRPSANGPRPISLSFAGPARKLGPFRPNAQSSPASLPGGVSFGREIRSDSIQPDPTRLSDDFFIYREAPQLFELGKFST</sequence>
<gene>
    <name evidence="2" type="ORF">CRG98_028213</name>
</gene>
<evidence type="ECO:0000256" key="1">
    <source>
        <dbReference type="SAM" id="MobiDB-lite"/>
    </source>
</evidence>
<proteinExistence type="predicted"/>
<protein>
    <submittedName>
        <fullName evidence="2">Uncharacterized protein</fullName>
    </submittedName>
</protein>
<reference evidence="2 3" key="1">
    <citation type="submission" date="2017-11" db="EMBL/GenBank/DDBJ databases">
        <title>De-novo sequencing of pomegranate (Punica granatum L.) genome.</title>
        <authorList>
            <person name="Akparov Z."/>
            <person name="Amiraslanov A."/>
            <person name="Hajiyeva S."/>
            <person name="Abbasov M."/>
            <person name="Kaur K."/>
            <person name="Hamwieh A."/>
            <person name="Solovyev V."/>
            <person name="Salamov A."/>
            <person name="Braich B."/>
            <person name="Kosarev P."/>
            <person name="Mahmoud A."/>
            <person name="Hajiyev E."/>
            <person name="Babayeva S."/>
            <person name="Izzatullayeva V."/>
            <person name="Mammadov A."/>
            <person name="Mammadov A."/>
            <person name="Sharifova S."/>
            <person name="Ojaghi J."/>
            <person name="Eynullazada K."/>
            <person name="Bayramov B."/>
            <person name="Abdulazimova A."/>
            <person name="Shahmuradov I."/>
        </authorList>
    </citation>
    <scope>NUCLEOTIDE SEQUENCE [LARGE SCALE GENOMIC DNA]</scope>
    <source>
        <strain evidence="3">cv. AG2017</strain>
        <tissue evidence="2">Leaf</tissue>
    </source>
</reference>